<accession>A0A7L5BYY3</accession>
<keyword evidence="5" id="KW-0413">Isomerase</keyword>
<dbReference type="PANTHER" id="PTHR11941">
    <property type="entry name" value="ENOYL-COA HYDRATASE-RELATED"/>
    <property type="match status" value="1"/>
</dbReference>
<evidence type="ECO:0000256" key="4">
    <source>
        <dbReference type="RuleBase" id="RU003707"/>
    </source>
</evidence>
<evidence type="ECO:0000313" key="6">
    <source>
        <dbReference type="Proteomes" id="UP000503336"/>
    </source>
</evidence>
<dbReference type="GO" id="GO:0016829">
    <property type="term" value="F:lyase activity"/>
    <property type="evidence" value="ECO:0007669"/>
    <property type="project" value="UniProtKB-KW"/>
</dbReference>
<dbReference type="InterPro" id="IPR029045">
    <property type="entry name" value="ClpP/crotonase-like_dom_sf"/>
</dbReference>
<dbReference type="EMBL" id="CP049056">
    <property type="protein sequence ID" value="QIE56681.1"/>
    <property type="molecule type" value="Genomic_DNA"/>
</dbReference>
<protein>
    <submittedName>
        <fullName evidence="5">Enoyl-CoA hydratase/isomerase family protein</fullName>
    </submittedName>
</protein>
<dbReference type="AlphaFoldDB" id="A0A7L5BYY3"/>
<dbReference type="Proteomes" id="UP000503336">
    <property type="component" value="Chromosome"/>
</dbReference>
<dbReference type="PANTHER" id="PTHR11941:SF169">
    <property type="entry name" value="(7AS)-7A-METHYL-1,5-DIOXO-2,3,5,6,7,7A-HEXAHYDRO-1H-INDENE-CARBOXYL-COA HYDROLASE"/>
    <property type="match status" value="1"/>
</dbReference>
<dbReference type="InterPro" id="IPR001753">
    <property type="entry name" value="Enoyl-CoA_hydra/iso"/>
</dbReference>
<keyword evidence="3" id="KW-0456">Lyase</keyword>
<dbReference type="RefSeq" id="WP_165100270.1">
    <property type="nucleotide sequence ID" value="NZ_CP049056.1"/>
</dbReference>
<name>A0A7L5BYY3_9RHOB</name>
<sequence length="253" mass="26589">MSVSVASEGHVAVIKMTGDGRHNPLSVAVVTAMLEAFESADVSGARAVVICSAAKSFCAGANIPDLLEANWMSRNPKGPTPEDLFARIEAHDRPVIAAVHGNVIGGGFELALTADLVVAAADSRFALPETGLGVIPNTALPRLAAMVGMRRAMEIVMTRRLLTAAECHTLGLVTAITEESPRDAAIAQADAIVSGAPPGAIAAVKRELRRLCATDWAQVRSNLAALPQNEWREGLSAFVEKRPPDYDGFWSGS</sequence>
<dbReference type="Pfam" id="PF00378">
    <property type="entry name" value="ECH_1"/>
    <property type="match status" value="1"/>
</dbReference>
<dbReference type="GO" id="GO:0006635">
    <property type="term" value="P:fatty acid beta-oxidation"/>
    <property type="evidence" value="ECO:0007669"/>
    <property type="project" value="TreeGrafter"/>
</dbReference>
<organism evidence="5 6">
    <name type="scientific">Pikeienuella piscinae</name>
    <dbReference type="NCBI Taxonomy" id="2748098"/>
    <lineage>
        <taxon>Bacteria</taxon>
        <taxon>Pseudomonadati</taxon>
        <taxon>Pseudomonadota</taxon>
        <taxon>Alphaproteobacteria</taxon>
        <taxon>Rhodobacterales</taxon>
        <taxon>Paracoccaceae</taxon>
        <taxon>Pikeienuella</taxon>
    </lineage>
</organism>
<gene>
    <name evidence="5" type="ORF">G5B40_15330</name>
</gene>
<evidence type="ECO:0000313" key="5">
    <source>
        <dbReference type="EMBL" id="QIE56681.1"/>
    </source>
</evidence>
<evidence type="ECO:0000256" key="2">
    <source>
        <dbReference type="ARBA" id="ARBA00023098"/>
    </source>
</evidence>
<keyword evidence="2" id="KW-0443">Lipid metabolism</keyword>
<keyword evidence="6" id="KW-1185">Reference proteome</keyword>
<proteinExistence type="inferred from homology"/>
<comment type="similarity">
    <text evidence="1 4">Belongs to the enoyl-CoA hydratase/isomerase family.</text>
</comment>
<dbReference type="InterPro" id="IPR018376">
    <property type="entry name" value="Enoyl-CoA_hyd/isom_CS"/>
</dbReference>
<dbReference type="KEGG" id="hdh:G5B40_15330"/>
<dbReference type="GO" id="GO:0016853">
    <property type="term" value="F:isomerase activity"/>
    <property type="evidence" value="ECO:0007669"/>
    <property type="project" value="UniProtKB-KW"/>
</dbReference>
<reference evidence="5 6" key="1">
    <citation type="submission" date="2020-02" db="EMBL/GenBank/DDBJ databases">
        <title>complete genome sequence of Rhodobacteraceae bacterium.</title>
        <authorList>
            <person name="Park J."/>
            <person name="Kim Y.-S."/>
            <person name="Kim K.-H."/>
        </authorList>
    </citation>
    <scope>NUCLEOTIDE SEQUENCE [LARGE SCALE GENOMIC DNA]</scope>
    <source>
        <strain evidence="5 6">RR4-56</strain>
    </source>
</reference>
<dbReference type="SUPFAM" id="SSF52096">
    <property type="entry name" value="ClpP/crotonase"/>
    <property type="match status" value="1"/>
</dbReference>
<dbReference type="Gene3D" id="3.90.226.10">
    <property type="entry name" value="2-enoyl-CoA Hydratase, Chain A, domain 1"/>
    <property type="match status" value="1"/>
</dbReference>
<evidence type="ECO:0000256" key="3">
    <source>
        <dbReference type="ARBA" id="ARBA00023239"/>
    </source>
</evidence>
<dbReference type="CDD" id="cd06558">
    <property type="entry name" value="crotonase-like"/>
    <property type="match status" value="1"/>
</dbReference>
<evidence type="ECO:0000256" key="1">
    <source>
        <dbReference type="ARBA" id="ARBA00005254"/>
    </source>
</evidence>
<dbReference type="PROSITE" id="PS00166">
    <property type="entry name" value="ENOYL_COA_HYDRATASE"/>
    <property type="match status" value="1"/>
</dbReference>